<evidence type="ECO:0000256" key="3">
    <source>
        <dbReference type="ARBA" id="ARBA00022563"/>
    </source>
</evidence>
<dbReference type="EMBL" id="MN739238">
    <property type="protein sequence ID" value="QHS95058.1"/>
    <property type="molecule type" value="Genomic_DNA"/>
</dbReference>
<dbReference type="AlphaFoldDB" id="A0A6C0BUH5"/>
<dbReference type="GO" id="GO:0006730">
    <property type="term" value="P:one-carbon metabolic process"/>
    <property type="evidence" value="ECO:0007669"/>
    <property type="project" value="UniProtKB-KW"/>
</dbReference>
<feature type="domain" description="DHFR" evidence="6">
    <location>
        <begin position="7"/>
        <end position="165"/>
    </location>
</feature>
<dbReference type="EC" id="1.5.1.3" evidence="2"/>
<dbReference type="GO" id="GO:0050661">
    <property type="term" value="F:NADP binding"/>
    <property type="evidence" value="ECO:0007669"/>
    <property type="project" value="InterPro"/>
</dbReference>
<keyword evidence="5" id="KW-0560">Oxidoreductase</keyword>
<dbReference type="PROSITE" id="PS51330">
    <property type="entry name" value="DHFR_2"/>
    <property type="match status" value="1"/>
</dbReference>
<dbReference type="GO" id="GO:0046452">
    <property type="term" value="P:dihydrofolate metabolic process"/>
    <property type="evidence" value="ECO:0007669"/>
    <property type="project" value="TreeGrafter"/>
</dbReference>
<protein>
    <recommendedName>
        <fullName evidence="2">dihydrofolate reductase</fullName>
        <ecNumber evidence="2">1.5.1.3</ecNumber>
    </recommendedName>
</protein>
<dbReference type="CDD" id="cd00209">
    <property type="entry name" value="DHFR"/>
    <property type="match status" value="1"/>
</dbReference>
<dbReference type="PANTHER" id="PTHR48069:SF3">
    <property type="entry name" value="DIHYDROFOLATE REDUCTASE"/>
    <property type="match status" value="1"/>
</dbReference>
<accession>A0A6C0BUH5</accession>
<evidence type="ECO:0000256" key="4">
    <source>
        <dbReference type="ARBA" id="ARBA00022857"/>
    </source>
</evidence>
<evidence type="ECO:0000256" key="5">
    <source>
        <dbReference type="ARBA" id="ARBA00023002"/>
    </source>
</evidence>
<evidence type="ECO:0000259" key="6">
    <source>
        <dbReference type="PROSITE" id="PS51330"/>
    </source>
</evidence>
<dbReference type="PRINTS" id="PR00070">
    <property type="entry name" value="DHFR"/>
</dbReference>
<comment type="pathway">
    <text evidence="1">Cofactor biosynthesis; tetrahydrofolate biosynthesis; 5,6,7,8-tetrahydrofolate from 7,8-dihydrofolate: step 1/1.</text>
</comment>
<dbReference type="InterPro" id="IPR012259">
    <property type="entry name" value="DHFR"/>
</dbReference>
<dbReference type="GO" id="GO:0046655">
    <property type="term" value="P:folic acid metabolic process"/>
    <property type="evidence" value="ECO:0007669"/>
    <property type="project" value="TreeGrafter"/>
</dbReference>
<dbReference type="InterPro" id="IPR024072">
    <property type="entry name" value="DHFR-like_dom_sf"/>
</dbReference>
<reference evidence="7" key="1">
    <citation type="journal article" date="2020" name="Nature">
        <title>Giant virus diversity and host interactions through global metagenomics.</title>
        <authorList>
            <person name="Schulz F."/>
            <person name="Roux S."/>
            <person name="Paez-Espino D."/>
            <person name="Jungbluth S."/>
            <person name="Walsh D.A."/>
            <person name="Denef V.J."/>
            <person name="McMahon K.D."/>
            <person name="Konstantinidis K.T."/>
            <person name="Eloe-Fadrosh E.A."/>
            <person name="Kyrpides N.C."/>
            <person name="Woyke T."/>
        </authorList>
    </citation>
    <scope>NUCLEOTIDE SEQUENCE</scope>
    <source>
        <strain evidence="7">GVMAG-M-3300018428-16</strain>
    </source>
</reference>
<dbReference type="GO" id="GO:0005739">
    <property type="term" value="C:mitochondrion"/>
    <property type="evidence" value="ECO:0007669"/>
    <property type="project" value="TreeGrafter"/>
</dbReference>
<proteinExistence type="predicted"/>
<evidence type="ECO:0000256" key="2">
    <source>
        <dbReference type="ARBA" id="ARBA00012856"/>
    </source>
</evidence>
<dbReference type="GO" id="GO:0046654">
    <property type="term" value="P:tetrahydrofolate biosynthetic process"/>
    <property type="evidence" value="ECO:0007669"/>
    <property type="project" value="InterPro"/>
</dbReference>
<dbReference type="SUPFAM" id="SSF53597">
    <property type="entry name" value="Dihydrofolate reductase-like"/>
    <property type="match status" value="1"/>
</dbReference>
<dbReference type="Gene3D" id="3.40.430.10">
    <property type="entry name" value="Dihydrofolate Reductase, subunit A"/>
    <property type="match status" value="1"/>
</dbReference>
<dbReference type="Pfam" id="PF00186">
    <property type="entry name" value="DHFR_1"/>
    <property type="match status" value="1"/>
</dbReference>
<dbReference type="GO" id="GO:0004146">
    <property type="term" value="F:dihydrofolate reductase activity"/>
    <property type="evidence" value="ECO:0007669"/>
    <property type="project" value="UniProtKB-EC"/>
</dbReference>
<keyword evidence="4" id="KW-0521">NADP</keyword>
<dbReference type="InterPro" id="IPR001796">
    <property type="entry name" value="DHFR_dom"/>
</dbReference>
<sequence>MSLQLQNVEAVLAVDIMNGLAKNNQIPWKSKTDMKFFKNKTIYNTVIMGSKTLLSLPNAAPLKNRINIVITSNKEMYLNKYRDAPNIFFFDIEEIIVFMKKNTNTKFYIIGGNKIYNLLLPYCSRIWLTKIKKDYKCDLMFNYNISVYTKEVIYDDSELEIQHLH</sequence>
<dbReference type="PANTHER" id="PTHR48069">
    <property type="entry name" value="DIHYDROFOLATE REDUCTASE"/>
    <property type="match status" value="1"/>
</dbReference>
<evidence type="ECO:0000313" key="7">
    <source>
        <dbReference type="EMBL" id="QHS95058.1"/>
    </source>
</evidence>
<organism evidence="7">
    <name type="scientific">viral metagenome</name>
    <dbReference type="NCBI Taxonomy" id="1070528"/>
    <lineage>
        <taxon>unclassified sequences</taxon>
        <taxon>metagenomes</taxon>
        <taxon>organismal metagenomes</taxon>
    </lineage>
</organism>
<name>A0A6C0BUH5_9ZZZZ</name>
<keyword evidence="3" id="KW-0554">One-carbon metabolism</keyword>
<evidence type="ECO:0000256" key="1">
    <source>
        <dbReference type="ARBA" id="ARBA00004903"/>
    </source>
</evidence>